<gene>
    <name evidence="1" type="ORF">DES51_11453</name>
</gene>
<dbReference type="STRING" id="1034346.GCA_000313565_01838"/>
<dbReference type="Proteomes" id="UP000247612">
    <property type="component" value="Unassembled WGS sequence"/>
</dbReference>
<proteinExistence type="predicted"/>
<evidence type="ECO:0000313" key="1">
    <source>
        <dbReference type="EMBL" id="PXX76198.1"/>
    </source>
</evidence>
<keyword evidence="2" id="KW-1185">Reference proteome</keyword>
<dbReference type="EMBL" id="QJKH01000014">
    <property type="protein sequence ID" value="PXX76198.1"/>
    <property type="molecule type" value="Genomic_DNA"/>
</dbReference>
<dbReference type="AlphaFoldDB" id="A0A318KG72"/>
<sequence length="31" mass="3428">MEEKKVVVLAEGFAAIEASMGCQIHNEYVCK</sequence>
<organism evidence="1 2">
    <name type="scientific">Dielma fastidiosa</name>
    <dbReference type="NCBI Taxonomy" id="1034346"/>
    <lineage>
        <taxon>Bacteria</taxon>
        <taxon>Bacillati</taxon>
        <taxon>Bacillota</taxon>
        <taxon>Erysipelotrichia</taxon>
        <taxon>Erysipelotrichales</taxon>
        <taxon>Erysipelotrichaceae</taxon>
        <taxon>Dielma</taxon>
    </lineage>
</organism>
<comment type="caution">
    <text evidence="1">The sequence shown here is derived from an EMBL/GenBank/DDBJ whole genome shotgun (WGS) entry which is preliminary data.</text>
</comment>
<evidence type="ECO:0000313" key="2">
    <source>
        <dbReference type="Proteomes" id="UP000247612"/>
    </source>
</evidence>
<protein>
    <submittedName>
        <fullName evidence="1">Uncharacterized protein</fullName>
    </submittedName>
</protein>
<name>A0A318KG72_9FIRM</name>
<reference evidence="1 2" key="1">
    <citation type="submission" date="2018-05" db="EMBL/GenBank/DDBJ databases">
        <title>Genomic Encyclopedia of Type Strains, Phase IV (KMG-IV): sequencing the most valuable type-strain genomes for metagenomic binning, comparative biology and taxonomic classification.</title>
        <authorList>
            <person name="Goeker M."/>
        </authorList>
    </citation>
    <scope>NUCLEOTIDE SEQUENCE [LARGE SCALE GENOMIC DNA]</scope>
    <source>
        <strain evidence="1 2">JC118</strain>
    </source>
</reference>
<accession>A0A318KG72</accession>